<keyword evidence="7 10" id="KW-0863">Zinc-finger</keyword>
<evidence type="ECO:0000256" key="4">
    <source>
        <dbReference type="ARBA" id="ARBA00022553"/>
    </source>
</evidence>
<dbReference type="PROSITE" id="PS50178">
    <property type="entry name" value="ZF_FYVE"/>
    <property type="match status" value="1"/>
</dbReference>
<dbReference type="GO" id="GO:0008270">
    <property type="term" value="F:zinc ion binding"/>
    <property type="evidence" value="ECO:0007669"/>
    <property type="project" value="UniProtKB-KW"/>
</dbReference>
<evidence type="ECO:0000256" key="5">
    <source>
        <dbReference type="ARBA" id="ARBA00022723"/>
    </source>
</evidence>
<evidence type="ECO:0000313" key="14">
    <source>
        <dbReference type="Proteomes" id="UP001178508"/>
    </source>
</evidence>
<evidence type="ECO:0000259" key="12">
    <source>
        <dbReference type="PROSITE" id="PS50178"/>
    </source>
</evidence>
<dbReference type="InterPro" id="IPR011011">
    <property type="entry name" value="Znf_FYVE_PHD"/>
</dbReference>
<dbReference type="FunFam" id="3.30.500.40:FF:000001">
    <property type="entry name" value="Zinc finger, FYVE domain-containing 9a"/>
    <property type="match status" value="1"/>
</dbReference>
<dbReference type="Proteomes" id="UP001178508">
    <property type="component" value="Chromosome 7"/>
</dbReference>
<evidence type="ECO:0000256" key="3">
    <source>
        <dbReference type="ARBA" id="ARBA00022490"/>
    </source>
</evidence>
<dbReference type="SMART" id="SM00064">
    <property type="entry name" value="FYVE"/>
    <property type="match status" value="1"/>
</dbReference>
<feature type="compositionally biased region" description="Polar residues" evidence="11">
    <location>
        <begin position="93"/>
        <end position="112"/>
    </location>
</feature>
<keyword evidence="8" id="KW-0862">Zinc</keyword>
<name>A0AAV1FGU7_XYRNO</name>
<dbReference type="CDD" id="cd15729">
    <property type="entry name" value="FYVE_endofin"/>
    <property type="match status" value="1"/>
</dbReference>
<dbReference type="GO" id="GO:0031901">
    <property type="term" value="C:early endosome membrane"/>
    <property type="evidence" value="ECO:0007669"/>
    <property type="project" value="UniProtKB-SubCell"/>
</dbReference>
<dbReference type="AlphaFoldDB" id="A0AAV1FGU7"/>
<dbReference type="Gene3D" id="3.30.500.40">
    <property type="match status" value="1"/>
</dbReference>
<evidence type="ECO:0000313" key="13">
    <source>
        <dbReference type="EMBL" id="CAJ1060388.1"/>
    </source>
</evidence>
<organism evidence="13 14">
    <name type="scientific">Xyrichtys novacula</name>
    <name type="common">Pearly razorfish</name>
    <name type="synonym">Hemipteronotus novacula</name>
    <dbReference type="NCBI Taxonomy" id="13765"/>
    <lineage>
        <taxon>Eukaryota</taxon>
        <taxon>Metazoa</taxon>
        <taxon>Chordata</taxon>
        <taxon>Craniata</taxon>
        <taxon>Vertebrata</taxon>
        <taxon>Euteleostomi</taxon>
        <taxon>Actinopterygii</taxon>
        <taxon>Neopterygii</taxon>
        <taxon>Teleostei</taxon>
        <taxon>Neoteleostei</taxon>
        <taxon>Acanthomorphata</taxon>
        <taxon>Eupercaria</taxon>
        <taxon>Labriformes</taxon>
        <taxon>Labridae</taxon>
        <taxon>Xyrichtys</taxon>
    </lineage>
</organism>
<keyword evidence="14" id="KW-1185">Reference proteome</keyword>
<evidence type="ECO:0000256" key="11">
    <source>
        <dbReference type="SAM" id="MobiDB-lite"/>
    </source>
</evidence>
<evidence type="ECO:0000256" key="10">
    <source>
        <dbReference type="PROSITE-ProRule" id="PRU00091"/>
    </source>
</evidence>
<keyword evidence="9" id="KW-0472">Membrane</keyword>
<sequence>MLKFFSARDDENESLLGGITEDEGDNPSLQDTKHHWLNRPCLLVLNDGDVSKTGLGSGQIRAESPSKTSSDASVRSSSGPCEEKPSEHPAKTASPSQLEEGSCTVTSISTWGESCFGETPSPLVLSPAEAAWPEEEDEEEERKHKVLPSKEDSVIEEKELEESRLEQQEPSCSSEGTAAPSALSQEETHGRRPRELRMLISNGGNETDSNTGDEGAMGDCAASPADPNNESLPSPVGILSKDRGTVLGEVAPVWVPDAQAQVCMKCGVKFTFTKRRHHCRACGKVFCAVCSNLKFRLSHLEGKEGRVCVSCHSMLVKSTPPRGKRRVWFADEILPSKQTESAPTTPTRGPTFSPLMRRALGGPGRSPVGSPQLRRALRPRGTNINEACGPYGWGTTALVSSSVNLIPLNGLPPILTSTGVKGDYTVEEQPSEMLLIQELESGRPKPLVFVLNANLLAMVKLVNYVNRKCWCVTTKGMHAVGQVEVVVLLQCLPEEKSFPKDIFSHFIQLYRDTLTGKVVKNLSLSLFGSSFLGSQEHAGFLYVRATLQSLQGLPLPNQPYLFGLLVHRAEVAWAKAFPLRLMLRLGAEYRFYPCPLYSVRFRKPLFGEIGHTIMRLLVDFRNYRYSLPMVPGLTVDLEAQRTCIKIPTTGFNELMKALNKSNEHVLAIGACFNETADSHLICVQGDDGQYQTQAISIHNQPRKVTGSCFFIFSSALKASAGYLAKSSIVEDGLMVQITVETMAELRRSLREMKDYTVTCGRLDQSDSQELVCVQWVEEKCTVNKGVISPVDGKSMESISSVKMFQKSEYKENGKIIRWTEVFFLQKGNHPKGGLTDSAEHNRLTERIARAFCLALCPHLKLLKEDGMAKLGLRVAFESQEVGFVAGSNGQPLPAQYLNALDSVLIPVIHSRGRKRGDEPIVMELIFYILENIT</sequence>
<feature type="region of interest" description="Disordered" evidence="11">
    <location>
        <begin position="52"/>
        <end position="232"/>
    </location>
</feature>
<dbReference type="FunFam" id="3.30.1360.220:FF:000001">
    <property type="entry name" value="Zinc finger, FYVE domain-containing 9a"/>
    <property type="match status" value="1"/>
</dbReference>
<keyword evidence="5" id="KW-0479">Metal-binding</keyword>
<evidence type="ECO:0000256" key="1">
    <source>
        <dbReference type="ARBA" id="ARBA00004146"/>
    </source>
</evidence>
<dbReference type="Pfam" id="PF11979">
    <property type="entry name" value="SARA_C"/>
    <property type="match status" value="1"/>
</dbReference>
<evidence type="ECO:0000256" key="7">
    <source>
        <dbReference type="ARBA" id="ARBA00022771"/>
    </source>
</evidence>
<protein>
    <submittedName>
        <fullName evidence="13">Zinc finger FYVE domain-containing protein 9</fullName>
    </submittedName>
</protein>
<dbReference type="InterPro" id="IPR017455">
    <property type="entry name" value="Znf_FYVE-rel"/>
</dbReference>
<dbReference type="SUPFAM" id="SSF57903">
    <property type="entry name" value="FYVE/PHD zinc finger"/>
    <property type="match status" value="1"/>
</dbReference>
<dbReference type="InterPro" id="IPR022557">
    <property type="entry name" value="SARA-like_C"/>
</dbReference>
<feature type="domain" description="FYVE-type" evidence="12">
    <location>
        <begin position="257"/>
        <end position="316"/>
    </location>
</feature>
<dbReference type="EMBL" id="OY660870">
    <property type="protein sequence ID" value="CAJ1060388.1"/>
    <property type="molecule type" value="Genomic_DNA"/>
</dbReference>
<dbReference type="InterPro" id="IPR000306">
    <property type="entry name" value="Znf_FYVE"/>
</dbReference>
<dbReference type="GO" id="GO:0016197">
    <property type="term" value="P:endosomal transport"/>
    <property type="evidence" value="ECO:0007669"/>
    <property type="project" value="TreeGrafter"/>
</dbReference>
<proteinExistence type="predicted"/>
<evidence type="ECO:0000256" key="9">
    <source>
        <dbReference type="ARBA" id="ARBA00023136"/>
    </source>
</evidence>
<reference evidence="13" key="1">
    <citation type="submission" date="2023-08" db="EMBL/GenBank/DDBJ databases">
        <authorList>
            <person name="Alioto T."/>
            <person name="Alioto T."/>
            <person name="Gomez Garrido J."/>
        </authorList>
    </citation>
    <scope>NUCLEOTIDE SEQUENCE</scope>
</reference>
<dbReference type="SMART" id="SM01421">
    <property type="entry name" value="DUF3480"/>
    <property type="match status" value="1"/>
</dbReference>
<dbReference type="PANTHER" id="PTHR46319:SF4">
    <property type="entry name" value="ZINC FINGER FYVE DOMAIN-CONTAINING PROTEIN 9"/>
    <property type="match status" value="1"/>
</dbReference>
<feature type="compositionally biased region" description="Basic and acidic residues" evidence="11">
    <location>
        <begin position="186"/>
        <end position="197"/>
    </location>
</feature>
<evidence type="ECO:0000256" key="6">
    <source>
        <dbReference type="ARBA" id="ARBA00022753"/>
    </source>
</evidence>
<feature type="compositionally biased region" description="Basic and acidic residues" evidence="11">
    <location>
        <begin position="81"/>
        <end position="90"/>
    </location>
</feature>
<feature type="compositionally biased region" description="Basic and acidic residues" evidence="11">
    <location>
        <begin position="148"/>
        <end position="167"/>
    </location>
</feature>
<dbReference type="FunFam" id="3.30.40.10:FF:000084">
    <property type="entry name" value="Zinc finger, FYVE domain-containing 9b"/>
    <property type="match status" value="1"/>
</dbReference>
<dbReference type="Pfam" id="PF01363">
    <property type="entry name" value="FYVE"/>
    <property type="match status" value="1"/>
</dbReference>
<keyword evidence="6" id="KW-0967">Endosome</keyword>
<comment type="subcellular location">
    <subcellularLocation>
        <location evidence="2">Cytoplasm</location>
    </subcellularLocation>
    <subcellularLocation>
        <location evidence="1">Early endosome membrane</location>
    </subcellularLocation>
</comment>
<evidence type="ECO:0000256" key="2">
    <source>
        <dbReference type="ARBA" id="ARBA00004496"/>
    </source>
</evidence>
<gene>
    <name evidence="13" type="ORF">XNOV1_A007273</name>
</gene>
<evidence type="ECO:0000256" key="8">
    <source>
        <dbReference type="ARBA" id="ARBA00022833"/>
    </source>
</evidence>
<dbReference type="InterPro" id="IPR013083">
    <property type="entry name" value="Znf_RING/FYVE/PHD"/>
</dbReference>
<feature type="compositionally biased region" description="Polar residues" evidence="11">
    <location>
        <begin position="65"/>
        <end position="79"/>
    </location>
</feature>
<dbReference type="GO" id="GO:0005829">
    <property type="term" value="C:cytosol"/>
    <property type="evidence" value="ECO:0007669"/>
    <property type="project" value="UniProtKB-ARBA"/>
</dbReference>
<dbReference type="PANTHER" id="PTHR46319">
    <property type="entry name" value="ZINC FINGER FYVE DOMAIN-CONTAINING PROTEIN"/>
    <property type="match status" value="1"/>
</dbReference>
<dbReference type="Gene3D" id="3.30.1360.220">
    <property type="entry name" value="Domain of unknown function (DUF3480), N-terminal subdomain"/>
    <property type="match status" value="1"/>
</dbReference>
<feature type="compositionally biased region" description="Polar residues" evidence="11">
    <location>
        <begin position="202"/>
        <end position="212"/>
    </location>
</feature>
<feature type="region of interest" description="Disordered" evidence="11">
    <location>
        <begin position="1"/>
        <end position="33"/>
    </location>
</feature>
<dbReference type="GO" id="GO:0005545">
    <property type="term" value="F:1-phosphatidylinositol binding"/>
    <property type="evidence" value="ECO:0007669"/>
    <property type="project" value="UniProtKB-ARBA"/>
</dbReference>
<keyword evidence="3" id="KW-0963">Cytoplasm</keyword>
<keyword evidence="4" id="KW-0597">Phosphoprotein</keyword>
<dbReference type="Gene3D" id="3.30.40.10">
    <property type="entry name" value="Zinc/RING finger domain, C3HC4 (zinc finger)"/>
    <property type="match status" value="1"/>
</dbReference>
<accession>A0AAV1FGU7</accession>